<dbReference type="Proteomes" id="UP000000379">
    <property type="component" value="Chromosome"/>
</dbReference>
<dbReference type="InterPro" id="IPR003439">
    <property type="entry name" value="ABC_transporter-like_ATP-bd"/>
</dbReference>
<feature type="domain" description="ABC transporter" evidence="4">
    <location>
        <begin position="326"/>
        <end position="538"/>
    </location>
</feature>
<dbReference type="AlphaFoldDB" id="D7CQB3"/>
<feature type="domain" description="ABC transporter" evidence="4">
    <location>
        <begin position="4"/>
        <end position="253"/>
    </location>
</feature>
<dbReference type="InterPro" id="IPR051309">
    <property type="entry name" value="ABCF_ATPase"/>
</dbReference>
<evidence type="ECO:0000313" key="5">
    <source>
        <dbReference type="EMBL" id="ADI14897.1"/>
    </source>
</evidence>
<dbReference type="GO" id="GO:0016887">
    <property type="term" value="F:ATP hydrolysis activity"/>
    <property type="evidence" value="ECO:0007669"/>
    <property type="project" value="InterPro"/>
</dbReference>
<name>D7CQB3_TRURR</name>
<dbReference type="InterPro" id="IPR017871">
    <property type="entry name" value="ABC_transporter-like_CS"/>
</dbReference>
<dbReference type="GO" id="GO:0003677">
    <property type="term" value="F:DNA binding"/>
    <property type="evidence" value="ECO:0007669"/>
    <property type="project" value="InterPro"/>
</dbReference>
<accession>D7CQB3</accession>
<dbReference type="NCBIfam" id="NF000355">
    <property type="entry name" value="ribo_prot_ABC_F"/>
    <property type="match status" value="1"/>
</dbReference>
<dbReference type="RefSeq" id="WP_013178264.1">
    <property type="nucleotide sequence ID" value="NC_014221.1"/>
</dbReference>
<dbReference type="PROSITE" id="PS00211">
    <property type="entry name" value="ABC_TRANSPORTER_1"/>
    <property type="match status" value="2"/>
</dbReference>
<dbReference type="CDD" id="cd03221">
    <property type="entry name" value="ABCF_EF-3"/>
    <property type="match status" value="2"/>
</dbReference>
<dbReference type="PANTHER" id="PTHR42855">
    <property type="entry name" value="ABC TRANSPORTER ATP-BINDING SUBUNIT"/>
    <property type="match status" value="1"/>
</dbReference>
<dbReference type="GO" id="GO:0005524">
    <property type="term" value="F:ATP binding"/>
    <property type="evidence" value="ECO:0007669"/>
    <property type="project" value="UniProtKB-KW"/>
</dbReference>
<dbReference type="InterPro" id="IPR003593">
    <property type="entry name" value="AAA+_ATPase"/>
</dbReference>
<sequence>MLLAALQGVDKFYGEQVVLDGVTLELRDASRVALIGRNGAGKSTILRLLMGLEAPDGGAVFRREGVTVAMLEQDPEIPPGVSVLELAERAFADLDALEGRLAALEAEGLDDPEVYARWEGVHEVFARRGGYERRARRDAVLYALGFRGREAEVAAHLSGGEKTRLGLARLLMAQPDVLLLDEPTNHLDMEMRAWLESYLGRYPGAVVLVSHDRAFLDAASTSTAEIALGTLRTLDAIPSRYRAARAEQARIEAATRANQHKEHARLEAAATQMKRWAGQSEKLHRRAKAMERRAERYAAEMLPDADPEGRTVRFAFPSEPSGEIVLQAQSLSKAFQGKTLFEGVGFTLRYGERVALVGPNGAGKSTLLKLLLGELESDDPRALLRFGARVRVGYYDQELRGADPEATLLDEVIKLVGDREAHNLLGRFLFPYEAQFKRVADLSGGERARLALLKLTLGAYNFLVLDEPTNHLDLEMIEALEAALAAFEGTLLVVSHDRRFVAATTNLVWEVREGRFTAFEGDWDFYTRKRQERAAPQAAAAPEAKAPAPPKQSGAKTPSKWQLERDLEALEARVGELEAELAELAGRLEHPEGLSPEALVELGTRHAEAEAALLAAMAAWEETAELLRVKA</sequence>
<dbReference type="SMART" id="SM00382">
    <property type="entry name" value="AAA"/>
    <property type="match status" value="2"/>
</dbReference>
<dbReference type="SUPFAM" id="SSF52540">
    <property type="entry name" value="P-loop containing nucleoside triphosphate hydrolases"/>
    <property type="match status" value="2"/>
</dbReference>
<evidence type="ECO:0000256" key="2">
    <source>
        <dbReference type="ARBA" id="ARBA00022840"/>
    </source>
</evidence>
<keyword evidence="1" id="KW-0547">Nucleotide-binding</keyword>
<protein>
    <submittedName>
        <fullName evidence="5">ABC transporter related protein</fullName>
    </submittedName>
</protein>
<keyword evidence="2" id="KW-0067">ATP-binding</keyword>
<proteinExistence type="predicted"/>
<dbReference type="Pfam" id="PF00005">
    <property type="entry name" value="ABC_tran"/>
    <property type="match status" value="2"/>
</dbReference>
<feature type="compositionally biased region" description="Low complexity" evidence="3">
    <location>
        <begin position="534"/>
        <end position="546"/>
    </location>
</feature>
<dbReference type="Gene3D" id="1.10.287.380">
    <property type="entry name" value="Valyl-tRNA synthetase, C-terminal domain"/>
    <property type="match status" value="1"/>
</dbReference>
<keyword evidence="6" id="KW-1185">Reference proteome</keyword>
<evidence type="ECO:0000313" key="6">
    <source>
        <dbReference type="Proteomes" id="UP000000379"/>
    </source>
</evidence>
<dbReference type="PANTHER" id="PTHR42855:SF2">
    <property type="entry name" value="DRUG RESISTANCE ABC TRANSPORTER,ATP-BINDING PROTEIN"/>
    <property type="match status" value="1"/>
</dbReference>
<evidence type="ECO:0000256" key="3">
    <source>
        <dbReference type="SAM" id="MobiDB-lite"/>
    </source>
</evidence>
<dbReference type="Pfam" id="PF16326">
    <property type="entry name" value="ABC_tran_CTD"/>
    <property type="match status" value="1"/>
</dbReference>
<dbReference type="STRING" id="649638.Trad_1779"/>
<dbReference type="InterPro" id="IPR037118">
    <property type="entry name" value="Val-tRNA_synth_C_sf"/>
</dbReference>
<organism evidence="5 6">
    <name type="scientific">Truepera radiovictrix (strain DSM 17093 / CIP 108686 / LMG 22925 / RQ-24)</name>
    <dbReference type="NCBI Taxonomy" id="649638"/>
    <lineage>
        <taxon>Bacteria</taxon>
        <taxon>Thermotogati</taxon>
        <taxon>Deinococcota</taxon>
        <taxon>Deinococci</taxon>
        <taxon>Trueperales</taxon>
        <taxon>Trueperaceae</taxon>
        <taxon>Truepera</taxon>
    </lineage>
</organism>
<dbReference type="KEGG" id="tra:Trad_1779"/>
<dbReference type="InterPro" id="IPR032524">
    <property type="entry name" value="ABC_tran_C"/>
</dbReference>
<dbReference type="Gene3D" id="3.40.50.300">
    <property type="entry name" value="P-loop containing nucleotide triphosphate hydrolases"/>
    <property type="match status" value="2"/>
</dbReference>
<dbReference type="FunFam" id="3.40.50.300:FF:000011">
    <property type="entry name" value="Putative ABC transporter ATP-binding component"/>
    <property type="match status" value="1"/>
</dbReference>
<reference evidence="6" key="1">
    <citation type="submission" date="2010-05" db="EMBL/GenBank/DDBJ databases">
        <title>The complete genome of Truepera radiovictris DSM 17093.</title>
        <authorList>
            <consortium name="US DOE Joint Genome Institute (JGI-PGF)"/>
            <person name="Lucas S."/>
            <person name="Copeland A."/>
            <person name="Lapidus A."/>
            <person name="Glavina del Rio T."/>
            <person name="Dalin E."/>
            <person name="Tice H."/>
            <person name="Bruce D."/>
            <person name="Goodwin L."/>
            <person name="Pitluck S."/>
            <person name="Kyrpides N."/>
            <person name="Mavromatis K."/>
            <person name="Ovchinnikova G."/>
            <person name="Munk A.C."/>
            <person name="Detter J.C."/>
            <person name="Han C."/>
            <person name="Tapia R."/>
            <person name="Land M."/>
            <person name="Hauser L."/>
            <person name="Markowitz V."/>
            <person name="Cheng J.-F."/>
            <person name="Hugenholtz P."/>
            <person name="Woyke T."/>
            <person name="Wu D."/>
            <person name="Tindall B."/>
            <person name="Pomrenke H.G."/>
            <person name="Brambilla E."/>
            <person name="Klenk H.-P."/>
            <person name="Eisen J.A."/>
        </authorList>
    </citation>
    <scope>NUCLEOTIDE SEQUENCE [LARGE SCALE GENOMIC DNA]</scope>
    <source>
        <strain evidence="6">DSM 17093 / CIP 108686 / LMG 22925 / RQ-24</strain>
    </source>
</reference>
<dbReference type="InterPro" id="IPR027417">
    <property type="entry name" value="P-loop_NTPase"/>
</dbReference>
<dbReference type="PROSITE" id="PS50893">
    <property type="entry name" value="ABC_TRANSPORTER_2"/>
    <property type="match status" value="2"/>
</dbReference>
<dbReference type="EMBL" id="CP002049">
    <property type="protein sequence ID" value="ADI14897.1"/>
    <property type="molecule type" value="Genomic_DNA"/>
</dbReference>
<reference evidence="5 6" key="2">
    <citation type="journal article" date="2011" name="Stand. Genomic Sci.">
        <title>Complete genome sequence of Truepera radiovictrix type strain (RQ-24).</title>
        <authorList>
            <person name="Ivanova N."/>
            <person name="Rohde C."/>
            <person name="Munk C."/>
            <person name="Nolan M."/>
            <person name="Lucas S."/>
            <person name="Del Rio T.G."/>
            <person name="Tice H."/>
            <person name="Deshpande S."/>
            <person name="Cheng J.F."/>
            <person name="Tapia R."/>
            <person name="Han C."/>
            <person name="Goodwin L."/>
            <person name="Pitluck S."/>
            <person name="Liolios K."/>
            <person name="Mavromatis K."/>
            <person name="Mikhailova N."/>
            <person name="Pati A."/>
            <person name="Chen A."/>
            <person name="Palaniappan K."/>
            <person name="Land M."/>
            <person name="Hauser L."/>
            <person name="Chang Y.J."/>
            <person name="Jeffries C.D."/>
            <person name="Brambilla E."/>
            <person name="Rohde M."/>
            <person name="Goker M."/>
            <person name="Tindall B.J."/>
            <person name="Woyke T."/>
            <person name="Bristow J."/>
            <person name="Eisen J.A."/>
            <person name="Markowitz V."/>
            <person name="Hugenholtz P."/>
            <person name="Kyrpides N.C."/>
            <person name="Klenk H.P."/>
            <person name="Lapidus A."/>
        </authorList>
    </citation>
    <scope>NUCLEOTIDE SEQUENCE [LARGE SCALE GENOMIC DNA]</scope>
    <source>
        <strain evidence="6">DSM 17093 / CIP 108686 / LMG 22925 / RQ-24</strain>
    </source>
</reference>
<evidence type="ECO:0000256" key="1">
    <source>
        <dbReference type="ARBA" id="ARBA00022741"/>
    </source>
</evidence>
<dbReference type="eggNOG" id="COG0488">
    <property type="taxonomic scope" value="Bacteria"/>
</dbReference>
<evidence type="ECO:0000259" key="4">
    <source>
        <dbReference type="PROSITE" id="PS50893"/>
    </source>
</evidence>
<feature type="region of interest" description="Disordered" evidence="3">
    <location>
        <begin position="534"/>
        <end position="561"/>
    </location>
</feature>
<gene>
    <name evidence="5" type="ordered locus">Trad_1779</name>
</gene>
<dbReference type="HOGENOM" id="CLU_000604_36_0_0"/>